<dbReference type="PROSITE" id="PS00134">
    <property type="entry name" value="TRYPSIN_HIS"/>
    <property type="match status" value="1"/>
</dbReference>
<keyword evidence="9" id="KW-1185">Reference proteome</keyword>
<protein>
    <recommendedName>
        <fullName evidence="4">Phenoloxidase-activating factor 2</fullName>
    </recommendedName>
    <alternativeName>
        <fullName evidence="5">Prophenoloxidase-activating factor II</fullName>
    </alternativeName>
</protein>
<dbReference type="InterPro" id="IPR043504">
    <property type="entry name" value="Peptidase_S1_PA_chymotrypsin"/>
</dbReference>
<evidence type="ECO:0000256" key="5">
    <source>
        <dbReference type="ARBA" id="ARBA00076468"/>
    </source>
</evidence>
<gene>
    <name evidence="8" type="ORF">HERILL_LOCUS9733</name>
</gene>
<dbReference type="InParanoid" id="A0A7R8UTX8"/>
<dbReference type="OMA" id="NCVATGW"/>
<evidence type="ECO:0000256" key="3">
    <source>
        <dbReference type="ARBA" id="ARBA00023157"/>
    </source>
</evidence>
<dbReference type="FunFam" id="2.40.10.10:FF:000038">
    <property type="entry name" value="Serine protease"/>
    <property type="match status" value="1"/>
</dbReference>
<evidence type="ECO:0000256" key="6">
    <source>
        <dbReference type="SAM" id="SignalP"/>
    </source>
</evidence>
<dbReference type="InterPro" id="IPR018114">
    <property type="entry name" value="TRYPSIN_HIS"/>
</dbReference>
<name>A0A7R8UTX8_HERIL</name>
<dbReference type="GO" id="GO:0006508">
    <property type="term" value="P:proteolysis"/>
    <property type="evidence" value="ECO:0007669"/>
    <property type="project" value="InterPro"/>
</dbReference>
<dbReference type="InterPro" id="IPR001314">
    <property type="entry name" value="Peptidase_S1A"/>
</dbReference>
<evidence type="ECO:0000313" key="8">
    <source>
        <dbReference type="EMBL" id="CAD7086999.1"/>
    </source>
</evidence>
<dbReference type="OrthoDB" id="6261922at2759"/>
<dbReference type="GO" id="GO:0004252">
    <property type="term" value="F:serine-type endopeptidase activity"/>
    <property type="evidence" value="ECO:0007669"/>
    <property type="project" value="InterPro"/>
</dbReference>
<evidence type="ECO:0000259" key="7">
    <source>
        <dbReference type="PROSITE" id="PS50240"/>
    </source>
</evidence>
<feature type="chain" id="PRO_5031571912" description="Phenoloxidase-activating factor 2" evidence="6">
    <location>
        <begin position="26"/>
        <end position="387"/>
    </location>
</feature>
<sequence>MLKYLGLLVLKFVAIFSAPYTGVISSNLNPGTTGCPAGSVCVSFHLCRDDTVLKDGSGLLESRVDYDDGAAECINFLEICCRLYDSAPKQPAPTIPSTEVKSEPKKLYETCGTGIVDEISLKITADRDSETTFGEFPWMVAIVAEQMIEKRMELNIYQCGGSLIHPEVVLTAAHCVFDKSSTILKVRAGEWDTQSNEEPFPHQDRFVSLIVINEGFNKDTLFNDIALLIMASPFKLAENVRTVCLPPPTYALSSNLNCVATGWGKDRYGKVGKFSTVLKKVDLPLVASDVCEANLRSTRLGPYFELHDSFLCAGGEAGKDTCKGDGGSPLVCAMVEQPERYYQVGVVAWGIGCGDDIPAVYASTVKTREWIDEQFSRYALDNKYYLK</sequence>
<dbReference type="InterPro" id="IPR041515">
    <property type="entry name" value="PPAF-2-like_Clip"/>
</dbReference>
<dbReference type="Gene3D" id="2.40.10.10">
    <property type="entry name" value="Trypsin-like serine proteases"/>
    <property type="match status" value="1"/>
</dbReference>
<reference evidence="8 9" key="1">
    <citation type="submission" date="2020-11" db="EMBL/GenBank/DDBJ databases">
        <authorList>
            <person name="Wallbank WR R."/>
            <person name="Pardo Diaz C."/>
            <person name="Kozak K."/>
            <person name="Martin S."/>
            <person name="Jiggins C."/>
            <person name="Moest M."/>
            <person name="Warren A I."/>
            <person name="Generalovic N T."/>
            <person name="Byers J.R.P. K."/>
            <person name="Montejo-Kovacevich G."/>
            <person name="Yen C E."/>
        </authorList>
    </citation>
    <scope>NUCLEOTIDE SEQUENCE [LARGE SCALE GENOMIC DNA]</scope>
</reference>
<dbReference type="SUPFAM" id="SSF50494">
    <property type="entry name" value="Trypsin-like serine proteases"/>
    <property type="match status" value="1"/>
</dbReference>
<dbReference type="AlphaFoldDB" id="A0A7R8UTX8"/>
<proteinExistence type="predicted"/>
<feature type="domain" description="Peptidase S1" evidence="7">
    <location>
        <begin position="123"/>
        <end position="376"/>
    </location>
</feature>
<dbReference type="InterPro" id="IPR009003">
    <property type="entry name" value="Peptidase_S1_PA"/>
</dbReference>
<dbReference type="PROSITE" id="PS51257">
    <property type="entry name" value="PROKAR_LIPOPROTEIN"/>
    <property type="match status" value="1"/>
</dbReference>
<accession>A0A7R8UTX8</accession>
<evidence type="ECO:0000256" key="1">
    <source>
        <dbReference type="ARBA" id="ARBA00004613"/>
    </source>
</evidence>
<evidence type="ECO:0000256" key="4">
    <source>
        <dbReference type="ARBA" id="ARBA00068096"/>
    </source>
</evidence>
<dbReference type="PRINTS" id="PR00722">
    <property type="entry name" value="CHYMOTRYPSIN"/>
</dbReference>
<dbReference type="PANTHER" id="PTHR24258">
    <property type="entry name" value="SERINE PROTEASE-RELATED"/>
    <property type="match status" value="1"/>
</dbReference>
<dbReference type="PANTHER" id="PTHR24258:SF129">
    <property type="entry name" value="LP15124P-RELATED"/>
    <property type="match status" value="1"/>
</dbReference>
<evidence type="ECO:0000313" key="9">
    <source>
        <dbReference type="Proteomes" id="UP000594454"/>
    </source>
</evidence>
<dbReference type="FunCoup" id="A0A7R8UTX8">
    <property type="interactions" value="102"/>
</dbReference>
<keyword evidence="3" id="KW-1015">Disulfide bond</keyword>
<dbReference type="CDD" id="cd00190">
    <property type="entry name" value="Tryp_SPc"/>
    <property type="match status" value="1"/>
</dbReference>
<organism evidence="8 9">
    <name type="scientific">Hermetia illucens</name>
    <name type="common">Black soldier fly</name>
    <dbReference type="NCBI Taxonomy" id="343691"/>
    <lineage>
        <taxon>Eukaryota</taxon>
        <taxon>Metazoa</taxon>
        <taxon>Ecdysozoa</taxon>
        <taxon>Arthropoda</taxon>
        <taxon>Hexapoda</taxon>
        <taxon>Insecta</taxon>
        <taxon>Pterygota</taxon>
        <taxon>Neoptera</taxon>
        <taxon>Endopterygota</taxon>
        <taxon>Diptera</taxon>
        <taxon>Brachycera</taxon>
        <taxon>Stratiomyomorpha</taxon>
        <taxon>Stratiomyidae</taxon>
        <taxon>Hermetiinae</taxon>
        <taxon>Hermetia</taxon>
    </lineage>
</organism>
<comment type="subcellular location">
    <subcellularLocation>
        <location evidence="1">Secreted</location>
    </subcellularLocation>
</comment>
<dbReference type="PROSITE" id="PS50240">
    <property type="entry name" value="TRYPSIN_DOM"/>
    <property type="match status" value="1"/>
</dbReference>
<dbReference type="EMBL" id="LR899012">
    <property type="protein sequence ID" value="CAD7086999.1"/>
    <property type="molecule type" value="Genomic_DNA"/>
</dbReference>
<evidence type="ECO:0000256" key="2">
    <source>
        <dbReference type="ARBA" id="ARBA00022525"/>
    </source>
</evidence>
<feature type="signal peptide" evidence="6">
    <location>
        <begin position="1"/>
        <end position="25"/>
    </location>
</feature>
<dbReference type="GO" id="GO:0005576">
    <property type="term" value="C:extracellular region"/>
    <property type="evidence" value="ECO:0007669"/>
    <property type="project" value="UniProtKB-SubCell"/>
</dbReference>
<dbReference type="InterPro" id="IPR001254">
    <property type="entry name" value="Trypsin_dom"/>
</dbReference>
<dbReference type="Pfam" id="PF18322">
    <property type="entry name" value="CLIP_1"/>
    <property type="match status" value="1"/>
</dbReference>
<keyword evidence="2" id="KW-0964">Secreted</keyword>
<dbReference type="Pfam" id="PF00089">
    <property type="entry name" value="Trypsin"/>
    <property type="match status" value="1"/>
</dbReference>
<dbReference type="Proteomes" id="UP000594454">
    <property type="component" value="Chromosome 4"/>
</dbReference>
<keyword evidence="6" id="KW-0732">Signal</keyword>
<dbReference type="SMART" id="SM00020">
    <property type="entry name" value="Tryp_SPc"/>
    <property type="match status" value="1"/>
</dbReference>